<name>V5DQI2_TRYCR</name>
<dbReference type="AlphaFoldDB" id="V5DQI2"/>
<feature type="transmembrane region" description="Helical" evidence="2">
    <location>
        <begin position="20"/>
        <end position="41"/>
    </location>
</feature>
<sequence length="85" mass="9050">MRGSEGVGGNVNVWLLRYGHHLPLAALLVCIVLAATVNIALEIRYENMSKDKNAANATTTTTTTTSTTSTTTTTTTTSTTRAPFF</sequence>
<feature type="compositionally biased region" description="Low complexity" evidence="1">
    <location>
        <begin position="58"/>
        <end position="85"/>
    </location>
</feature>
<dbReference type="VEuPathDB" id="TriTrypDB:TCDM_01681"/>
<dbReference type="Proteomes" id="UP000017861">
    <property type="component" value="Unassembled WGS sequence"/>
</dbReference>
<keyword evidence="2" id="KW-1133">Transmembrane helix</keyword>
<gene>
    <name evidence="3" type="ORF">TCDM_01681</name>
</gene>
<evidence type="ECO:0000313" key="4">
    <source>
        <dbReference type="Proteomes" id="UP000017861"/>
    </source>
</evidence>
<keyword evidence="2" id="KW-0472">Membrane</keyword>
<proteinExistence type="predicted"/>
<feature type="region of interest" description="Disordered" evidence="1">
    <location>
        <begin position="52"/>
        <end position="85"/>
    </location>
</feature>
<keyword evidence="2" id="KW-0812">Transmembrane</keyword>
<reference evidence="3 4" key="1">
    <citation type="journal article" date="2014" name="Genome Announc.">
        <title>Trypanosoma cruzi Clone Dm28c Draft Genome Sequence.</title>
        <authorList>
            <person name="Grisard E.C."/>
            <person name="Teixeira S.M."/>
            <person name="de Almeida L.G."/>
            <person name="Stoco P.H."/>
            <person name="Gerber A.L."/>
            <person name="Talavera-Lopez C."/>
            <person name="Lima O.C."/>
            <person name="Andersson B."/>
            <person name="de Vasconcelos A.T."/>
        </authorList>
    </citation>
    <scope>NUCLEOTIDE SEQUENCE [LARGE SCALE GENOMIC DNA]</scope>
    <source>
        <strain evidence="3 4">Dm28c</strain>
    </source>
</reference>
<evidence type="ECO:0000256" key="2">
    <source>
        <dbReference type="SAM" id="Phobius"/>
    </source>
</evidence>
<comment type="caution">
    <text evidence="3">The sequence shown here is derived from an EMBL/GenBank/DDBJ whole genome shotgun (WGS) entry which is preliminary data.</text>
</comment>
<protein>
    <submittedName>
        <fullName evidence="3">Uncharacterized protein</fullName>
    </submittedName>
</protein>
<evidence type="ECO:0000256" key="1">
    <source>
        <dbReference type="SAM" id="MobiDB-lite"/>
    </source>
</evidence>
<dbReference type="EMBL" id="AYLP01000010">
    <property type="protein sequence ID" value="ESS69676.1"/>
    <property type="molecule type" value="Genomic_DNA"/>
</dbReference>
<evidence type="ECO:0000313" key="3">
    <source>
        <dbReference type="EMBL" id="ESS69676.1"/>
    </source>
</evidence>
<accession>V5DQI2</accession>
<organism evidence="3 4">
    <name type="scientific">Trypanosoma cruzi Dm28c</name>
    <dbReference type="NCBI Taxonomy" id="1416333"/>
    <lineage>
        <taxon>Eukaryota</taxon>
        <taxon>Discoba</taxon>
        <taxon>Euglenozoa</taxon>
        <taxon>Kinetoplastea</taxon>
        <taxon>Metakinetoplastina</taxon>
        <taxon>Trypanosomatida</taxon>
        <taxon>Trypanosomatidae</taxon>
        <taxon>Trypanosoma</taxon>
        <taxon>Schizotrypanum</taxon>
    </lineage>
</organism>